<feature type="domain" description="Ketopantoate reductase C-terminal" evidence="12">
    <location>
        <begin position="196"/>
        <end position="315"/>
    </location>
</feature>
<evidence type="ECO:0000256" key="5">
    <source>
        <dbReference type="ARBA" id="ARBA00019465"/>
    </source>
</evidence>
<dbReference type="Gene3D" id="3.40.50.720">
    <property type="entry name" value="NAD(P)-binding Rossmann-like Domain"/>
    <property type="match status" value="1"/>
</dbReference>
<comment type="catalytic activity">
    <reaction evidence="10">
        <text>(R)-pantoate + NADP(+) = 2-dehydropantoate + NADPH + H(+)</text>
        <dbReference type="Rhea" id="RHEA:16233"/>
        <dbReference type="ChEBI" id="CHEBI:11561"/>
        <dbReference type="ChEBI" id="CHEBI:15378"/>
        <dbReference type="ChEBI" id="CHEBI:15980"/>
        <dbReference type="ChEBI" id="CHEBI:57783"/>
        <dbReference type="ChEBI" id="CHEBI:58349"/>
        <dbReference type="EC" id="1.1.1.169"/>
    </reaction>
</comment>
<evidence type="ECO:0000256" key="3">
    <source>
        <dbReference type="ARBA" id="ARBA00007870"/>
    </source>
</evidence>
<dbReference type="GO" id="GO:0015940">
    <property type="term" value="P:pantothenate biosynthetic process"/>
    <property type="evidence" value="ECO:0007669"/>
    <property type="project" value="UniProtKB-UniPathway"/>
</dbReference>
<dbReference type="SUPFAM" id="SSF51735">
    <property type="entry name" value="NAD(P)-binding Rossmann-fold domains"/>
    <property type="match status" value="1"/>
</dbReference>
<evidence type="ECO:0000256" key="6">
    <source>
        <dbReference type="ARBA" id="ARBA00022655"/>
    </source>
</evidence>
<dbReference type="Pfam" id="PF08546">
    <property type="entry name" value="ApbA_C"/>
    <property type="match status" value="1"/>
</dbReference>
<dbReference type="PANTHER" id="PTHR21708:SF45">
    <property type="entry name" value="2-DEHYDROPANTOATE 2-REDUCTASE"/>
    <property type="match status" value="1"/>
</dbReference>
<dbReference type="InterPro" id="IPR008927">
    <property type="entry name" value="6-PGluconate_DH-like_C_sf"/>
</dbReference>
<evidence type="ECO:0000256" key="4">
    <source>
        <dbReference type="ARBA" id="ARBA00013014"/>
    </source>
</evidence>
<gene>
    <name evidence="13" type="ORF">G3574_17675</name>
</gene>
<evidence type="ECO:0000259" key="12">
    <source>
        <dbReference type="Pfam" id="PF08546"/>
    </source>
</evidence>
<dbReference type="AlphaFoldDB" id="A0A6B3SQ65"/>
<keyword evidence="6" id="KW-0566">Pantothenate biosynthesis</keyword>
<dbReference type="Proteomes" id="UP000482155">
    <property type="component" value="Unassembled WGS sequence"/>
</dbReference>
<dbReference type="Pfam" id="PF02558">
    <property type="entry name" value="ApbA"/>
    <property type="match status" value="1"/>
</dbReference>
<keyword evidence="7" id="KW-0521">NADP</keyword>
<comment type="pathway">
    <text evidence="2">Cofactor biosynthesis; (R)-pantothenate biosynthesis; (R)-pantoate from 3-methyl-2-oxobutanoate: step 2/2.</text>
</comment>
<dbReference type="EC" id="1.1.1.169" evidence="4"/>
<dbReference type="FunFam" id="1.10.1040.10:FF:000017">
    <property type="entry name" value="2-dehydropantoate 2-reductase"/>
    <property type="match status" value="1"/>
</dbReference>
<comment type="function">
    <text evidence="1">Catalyzes the NADPH-dependent reduction of ketopantoate into pantoic acid.</text>
</comment>
<dbReference type="InterPro" id="IPR051402">
    <property type="entry name" value="KPR-Related"/>
</dbReference>
<evidence type="ECO:0000313" key="13">
    <source>
        <dbReference type="EMBL" id="NEX62914.1"/>
    </source>
</evidence>
<evidence type="ECO:0000256" key="1">
    <source>
        <dbReference type="ARBA" id="ARBA00002919"/>
    </source>
</evidence>
<dbReference type="InterPro" id="IPR013332">
    <property type="entry name" value="KPR_N"/>
</dbReference>
<dbReference type="FunFam" id="3.40.50.720:FF:000307">
    <property type="entry name" value="2-dehydropantoate 2-reductase"/>
    <property type="match status" value="1"/>
</dbReference>
<evidence type="ECO:0000256" key="9">
    <source>
        <dbReference type="ARBA" id="ARBA00032024"/>
    </source>
</evidence>
<comment type="caution">
    <text evidence="13">The sequence shown here is derived from an EMBL/GenBank/DDBJ whole genome shotgun (WGS) entry which is preliminary data.</text>
</comment>
<feature type="domain" description="Ketopantoate reductase N-terminal" evidence="11">
    <location>
        <begin position="3"/>
        <end position="156"/>
    </location>
</feature>
<dbReference type="InterPro" id="IPR013752">
    <property type="entry name" value="KPA_reductase"/>
</dbReference>
<dbReference type="Gene3D" id="1.10.1040.10">
    <property type="entry name" value="N-(1-d-carboxylethyl)-l-norvaline Dehydrogenase, domain 2"/>
    <property type="match status" value="1"/>
</dbReference>
<evidence type="ECO:0000259" key="11">
    <source>
        <dbReference type="Pfam" id="PF02558"/>
    </source>
</evidence>
<dbReference type="GO" id="GO:0005737">
    <property type="term" value="C:cytoplasm"/>
    <property type="evidence" value="ECO:0007669"/>
    <property type="project" value="TreeGrafter"/>
</dbReference>
<dbReference type="PANTHER" id="PTHR21708">
    <property type="entry name" value="PROBABLE 2-DEHYDROPANTOATE 2-REDUCTASE"/>
    <property type="match status" value="1"/>
</dbReference>
<name>A0A6B3SQ65_9BURK</name>
<accession>A0A6B3SQ65</accession>
<dbReference type="NCBIfam" id="NF005089">
    <property type="entry name" value="PRK06522.1-4"/>
    <property type="match status" value="1"/>
</dbReference>
<protein>
    <recommendedName>
        <fullName evidence="5">2-dehydropantoate 2-reductase</fullName>
        <ecNumber evidence="4">1.1.1.169</ecNumber>
    </recommendedName>
    <alternativeName>
        <fullName evidence="9">Ketopantoate reductase</fullName>
    </alternativeName>
</protein>
<evidence type="ECO:0000313" key="14">
    <source>
        <dbReference type="Proteomes" id="UP000482155"/>
    </source>
</evidence>
<evidence type="ECO:0000256" key="2">
    <source>
        <dbReference type="ARBA" id="ARBA00004994"/>
    </source>
</evidence>
<keyword evidence="14" id="KW-1185">Reference proteome</keyword>
<comment type="similarity">
    <text evidence="3">Belongs to the ketopantoate reductase family.</text>
</comment>
<dbReference type="InterPro" id="IPR013328">
    <property type="entry name" value="6PGD_dom2"/>
</dbReference>
<keyword evidence="8" id="KW-0560">Oxidoreductase</keyword>
<dbReference type="RefSeq" id="WP_163966072.1">
    <property type="nucleotide sequence ID" value="NZ_JAAIVB010000063.1"/>
</dbReference>
<dbReference type="GO" id="GO:0008677">
    <property type="term" value="F:2-dehydropantoate 2-reductase activity"/>
    <property type="evidence" value="ECO:0007669"/>
    <property type="project" value="UniProtKB-EC"/>
</dbReference>
<sequence>MNITLYGAGAVGGLIGARLAASGNDVSVIARGRTLDAIRAHGLRLQSDDGTKAFPVEAGDDPRRFGVQDLVVLAVKATGLQEVARHIAPLLGPETIILTAMNGVPWWFFDAIEGPLAGTRLPSLDPQGVLAKAMPASQVIGCVVHLSSSCPEPGLVKPGFGNRLIVGEPAGGRSARLDKVAALLAEACFDTEASADIRSDIWYKLWGNMTMNPVSAITGATGDRMLDDPLVRRFCLAVMQEAADIGARIGCPITQSGEDRMEVTRKLGAFKTSMLQDAEARRPLEIDALVTAVHDIGKLVGVATPNVDALLGLVRLFGQSHGLYPREASFP</sequence>
<dbReference type="InterPro" id="IPR036291">
    <property type="entry name" value="NAD(P)-bd_dom_sf"/>
</dbReference>
<dbReference type="EMBL" id="JAAIVB010000063">
    <property type="protein sequence ID" value="NEX62914.1"/>
    <property type="molecule type" value="Genomic_DNA"/>
</dbReference>
<dbReference type="UniPathway" id="UPA00028">
    <property type="reaction ID" value="UER00004"/>
</dbReference>
<proteinExistence type="inferred from homology"/>
<evidence type="ECO:0000256" key="10">
    <source>
        <dbReference type="ARBA" id="ARBA00048793"/>
    </source>
</evidence>
<evidence type="ECO:0000256" key="8">
    <source>
        <dbReference type="ARBA" id="ARBA00023002"/>
    </source>
</evidence>
<dbReference type="SUPFAM" id="SSF48179">
    <property type="entry name" value="6-phosphogluconate dehydrogenase C-terminal domain-like"/>
    <property type="match status" value="1"/>
</dbReference>
<organism evidence="13 14">
    <name type="scientific">Noviherbaspirillum galbum</name>
    <dbReference type="NCBI Taxonomy" id="2709383"/>
    <lineage>
        <taxon>Bacteria</taxon>
        <taxon>Pseudomonadati</taxon>
        <taxon>Pseudomonadota</taxon>
        <taxon>Betaproteobacteria</taxon>
        <taxon>Burkholderiales</taxon>
        <taxon>Oxalobacteraceae</taxon>
        <taxon>Noviherbaspirillum</taxon>
    </lineage>
</organism>
<reference evidence="13 14" key="1">
    <citation type="submission" date="2020-02" db="EMBL/GenBank/DDBJ databases">
        <authorList>
            <person name="Kim M.K."/>
        </authorList>
    </citation>
    <scope>NUCLEOTIDE SEQUENCE [LARGE SCALE GENOMIC DNA]</scope>
    <source>
        <strain evidence="13 14">17J57-3</strain>
    </source>
</reference>
<evidence type="ECO:0000256" key="7">
    <source>
        <dbReference type="ARBA" id="ARBA00022857"/>
    </source>
</evidence>